<comment type="caution">
    <text evidence="2">The sequence shown here is derived from an EMBL/GenBank/DDBJ whole genome shotgun (WGS) entry which is preliminary data.</text>
</comment>
<feature type="domain" description="DUF427" evidence="1">
    <location>
        <begin position="38"/>
        <end position="117"/>
    </location>
</feature>
<evidence type="ECO:0000313" key="3">
    <source>
        <dbReference type="Proteomes" id="UP000578352"/>
    </source>
</evidence>
<dbReference type="Proteomes" id="UP000578352">
    <property type="component" value="Unassembled WGS sequence"/>
</dbReference>
<protein>
    <submittedName>
        <fullName evidence="2">Uncharacterized protein (DUF427 family)</fullName>
    </submittedName>
</protein>
<proteinExistence type="predicted"/>
<name>A0A853CQW0_9MICO</name>
<reference evidence="2 3" key="1">
    <citation type="submission" date="2020-07" db="EMBL/GenBank/DDBJ databases">
        <title>Sequencing the genomes of 1000 actinobacteria strains.</title>
        <authorList>
            <person name="Klenk H.-P."/>
        </authorList>
    </citation>
    <scope>NUCLEOTIDE SEQUENCE [LARGE SCALE GENOMIC DNA]</scope>
    <source>
        <strain evidence="2 3">DSM 15165</strain>
    </source>
</reference>
<dbReference type="InterPro" id="IPR007361">
    <property type="entry name" value="DUF427"/>
</dbReference>
<evidence type="ECO:0000313" key="2">
    <source>
        <dbReference type="EMBL" id="NYJ22688.1"/>
    </source>
</evidence>
<organism evidence="2 3">
    <name type="scientific">Leifsonia shinshuensis</name>
    <dbReference type="NCBI Taxonomy" id="150026"/>
    <lineage>
        <taxon>Bacteria</taxon>
        <taxon>Bacillati</taxon>
        <taxon>Actinomycetota</taxon>
        <taxon>Actinomycetes</taxon>
        <taxon>Micrococcales</taxon>
        <taxon>Microbacteriaceae</taxon>
        <taxon>Leifsonia</taxon>
    </lineage>
</organism>
<evidence type="ECO:0000259" key="1">
    <source>
        <dbReference type="Pfam" id="PF04248"/>
    </source>
</evidence>
<sequence>MPTDQTWLPPVTANLVQRFPAYPETWSFHPSERWVRGFAGDVAVVDSRRQLLVWEPRHKVPEYGFPLADVRTDLLEETDAPEGDLGYYRPRQAPAQWYDLRVGDRLIRHAAWSWDVPELGGFLGVSWFPGVLDRWLEEEQPVFTHPRDQFSRVDALPSSRRVTVSRDGVVLADSDETVIVYETGLLPRYYFPPEHVNFSALKTSSTETSCPYKGHTTQYWSLADGTLDDVAWSYGNPKDDVAAIAGRVAFYTERLDLTVDGGPH</sequence>
<dbReference type="Gene3D" id="2.170.150.40">
    <property type="entry name" value="Domain of unknown function (DUF427)"/>
    <property type="match status" value="2"/>
</dbReference>
<dbReference type="EMBL" id="JACCFL010000001">
    <property type="protein sequence ID" value="NYJ22688.1"/>
    <property type="molecule type" value="Genomic_DNA"/>
</dbReference>
<feature type="domain" description="DUF427" evidence="1">
    <location>
        <begin position="162"/>
        <end position="253"/>
    </location>
</feature>
<dbReference type="PANTHER" id="PTHR34310:SF9">
    <property type="entry name" value="BLR5716 PROTEIN"/>
    <property type="match status" value="1"/>
</dbReference>
<dbReference type="PANTHER" id="PTHR34310">
    <property type="entry name" value="DUF427 DOMAIN PROTEIN (AFU_ORTHOLOGUE AFUA_3G02220)"/>
    <property type="match status" value="1"/>
</dbReference>
<gene>
    <name evidence="2" type="ORF">HNR13_000975</name>
</gene>
<dbReference type="RefSeq" id="WP_179604710.1">
    <property type="nucleotide sequence ID" value="NZ_BAABEH010000001.1"/>
</dbReference>
<accession>A0A853CQW0</accession>
<dbReference type="InterPro" id="IPR038694">
    <property type="entry name" value="DUF427_sf"/>
</dbReference>
<dbReference type="Pfam" id="PF04248">
    <property type="entry name" value="NTP_transf_9"/>
    <property type="match status" value="2"/>
</dbReference>
<dbReference type="AlphaFoldDB" id="A0A853CQW0"/>